<reference evidence="3" key="1">
    <citation type="submission" date="2017-08" db="EMBL/GenBank/DDBJ databases">
        <authorList>
            <person name="Varghese N."/>
            <person name="Submissions S."/>
        </authorList>
    </citation>
    <scope>NUCLEOTIDE SEQUENCE [LARGE SCALE GENOMIC DNA]</scope>
    <source>
        <strain evidence="3">DSM 4725</strain>
    </source>
</reference>
<dbReference type="RefSeq" id="WP_097194345.1">
    <property type="nucleotide sequence ID" value="NZ_OBQI01000002.1"/>
</dbReference>
<dbReference type="InterPro" id="IPR004360">
    <property type="entry name" value="Glyas_Fos-R_dOase_dom"/>
</dbReference>
<evidence type="ECO:0000313" key="2">
    <source>
        <dbReference type="EMBL" id="SOC48730.1"/>
    </source>
</evidence>
<dbReference type="PANTHER" id="PTHR33993:SF1">
    <property type="entry name" value="GLYOXALASE FAMILY PROTEIN"/>
    <property type="match status" value="1"/>
</dbReference>
<dbReference type="Pfam" id="PF00903">
    <property type="entry name" value="Glyoxalase"/>
    <property type="match status" value="1"/>
</dbReference>
<dbReference type="Gene3D" id="3.10.180.10">
    <property type="entry name" value="2,3-Dihydroxybiphenyl 1,2-Dioxygenase, domain 1"/>
    <property type="match status" value="1"/>
</dbReference>
<evidence type="ECO:0000259" key="1">
    <source>
        <dbReference type="PROSITE" id="PS51819"/>
    </source>
</evidence>
<accession>A0A285V3U5</accession>
<dbReference type="OrthoDB" id="9793039at2"/>
<dbReference type="PANTHER" id="PTHR33993">
    <property type="entry name" value="GLYOXALASE-RELATED"/>
    <property type="match status" value="1"/>
</dbReference>
<dbReference type="InterPro" id="IPR029068">
    <property type="entry name" value="Glyas_Bleomycin-R_OHBP_Dase"/>
</dbReference>
<dbReference type="InterPro" id="IPR037523">
    <property type="entry name" value="VOC_core"/>
</dbReference>
<dbReference type="PROSITE" id="PS51819">
    <property type="entry name" value="VOC"/>
    <property type="match status" value="1"/>
</dbReference>
<feature type="domain" description="VOC" evidence="1">
    <location>
        <begin position="11"/>
        <end position="123"/>
    </location>
</feature>
<dbReference type="AlphaFoldDB" id="A0A285V3U5"/>
<gene>
    <name evidence="2" type="ORF">SAMN05660748_1438</name>
</gene>
<dbReference type="CDD" id="cd07247">
    <property type="entry name" value="SgaA_N_like"/>
    <property type="match status" value="1"/>
</dbReference>
<sequence length="124" mass="13281">MTDSSAARHHSIDYVELTVTDLAAAKRFYAEAFGWTFTDYGPAYAGIRAVTDGAPEVGGLRLDEQPLRPGGPLVLLFSADLDRTLAAVEAAGGRVTDGPYPFPGGRRFHFADPSGNELGVWSEH</sequence>
<dbReference type="SUPFAM" id="SSF54593">
    <property type="entry name" value="Glyoxalase/Bleomycin resistance protein/Dihydroxybiphenyl dioxygenase"/>
    <property type="match status" value="1"/>
</dbReference>
<dbReference type="Proteomes" id="UP000219435">
    <property type="component" value="Unassembled WGS sequence"/>
</dbReference>
<keyword evidence="3" id="KW-1185">Reference proteome</keyword>
<proteinExistence type="predicted"/>
<dbReference type="EMBL" id="OBQI01000002">
    <property type="protein sequence ID" value="SOC48730.1"/>
    <property type="molecule type" value="Genomic_DNA"/>
</dbReference>
<organism evidence="2 3">
    <name type="scientific">Blastococcus aggregatus</name>
    <dbReference type="NCBI Taxonomy" id="38502"/>
    <lineage>
        <taxon>Bacteria</taxon>
        <taxon>Bacillati</taxon>
        <taxon>Actinomycetota</taxon>
        <taxon>Actinomycetes</taxon>
        <taxon>Geodermatophilales</taxon>
        <taxon>Geodermatophilaceae</taxon>
        <taxon>Blastococcus</taxon>
    </lineage>
</organism>
<name>A0A285V3U5_9ACTN</name>
<protein>
    <recommendedName>
        <fullName evidence="1">VOC domain-containing protein</fullName>
    </recommendedName>
</protein>
<evidence type="ECO:0000313" key="3">
    <source>
        <dbReference type="Proteomes" id="UP000219435"/>
    </source>
</evidence>
<dbReference type="InterPro" id="IPR052164">
    <property type="entry name" value="Anthracycline_SecMetBiosynth"/>
</dbReference>